<evidence type="ECO:0000256" key="10">
    <source>
        <dbReference type="PIRSR" id="PIRSR614732-1"/>
    </source>
</evidence>
<dbReference type="EMBL" id="UGOD01000001">
    <property type="protein sequence ID" value="STX51359.1"/>
    <property type="molecule type" value="Genomic_DNA"/>
</dbReference>
<feature type="binding site" evidence="9 11">
    <location>
        <position position="209"/>
    </location>
    <ligand>
        <name>substrate</name>
    </ligand>
</feature>
<dbReference type="EC" id="4.1.1.23" evidence="9"/>
<dbReference type="AlphaFoldDB" id="A0A378JMD9"/>
<comment type="catalytic activity">
    <reaction evidence="7 9 12">
        <text>orotidine 5'-phosphate + H(+) = UMP + CO2</text>
        <dbReference type="Rhea" id="RHEA:11596"/>
        <dbReference type="ChEBI" id="CHEBI:15378"/>
        <dbReference type="ChEBI" id="CHEBI:16526"/>
        <dbReference type="ChEBI" id="CHEBI:57538"/>
        <dbReference type="ChEBI" id="CHEBI:57865"/>
        <dbReference type="EC" id="4.1.1.23"/>
    </reaction>
</comment>
<dbReference type="UniPathway" id="UPA00070">
    <property type="reaction ID" value="UER00120"/>
</dbReference>
<feature type="domain" description="Orotidine 5'-phosphate decarboxylase" evidence="13">
    <location>
        <begin position="4"/>
        <end position="225"/>
    </location>
</feature>
<dbReference type="RefSeq" id="WP_115331000.1">
    <property type="nucleotide sequence ID" value="NZ_CAAAHP010000001.1"/>
</dbReference>
<evidence type="ECO:0000259" key="13">
    <source>
        <dbReference type="SMART" id="SM00934"/>
    </source>
</evidence>
<keyword evidence="6 9" id="KW-0456">Lyase</keyword>
<keyword evidence="15" id="KW-1185">Reference proteome</keyword>
<comment type="similarity">
    <text evidence="8 9">Belongs to the OMP decarboxylase family. Type 1 subfamily.</text>
</comment>
<feature type="binding site" evidence="9 11">
    <location>
        <position position="189"/>
    </location>
    <ligand>
        <name>substrate</name>
    </ligand>
</feature>
<accession>A0A378JMD9</accession>
<evidence type="ECO:0000313" key="14">
    <source>
        <dbReference type="EMBL" id="STX51359.1"/>
    </source>
</evidence>
<dbReference type="CDD" id="cd04725">
    <property type="entry name" value="OMP_decarboxylase_like"/>
    <property type="match status" value="1"/>
</dbReference>
<proteinExistence type="inferred from homology"/>
<name>A0A378JMD9_9GAMM</name>
<comment type="function">
    <text evidence="1 9">Catalyzes the decarboxylation of orotidine 5'-monophosphate (OMP) to uridine 5'-monophosphate (UMP).</text>
</comment>
<protein>
    <recommendedName>
        <fullName evidence="9">Orotidine 5'-phosphate decarboxylase</fullName>
        <ecNumber evidence="9">4.1.1.23</ecNumber>
    </recommendedName>
    <alternativeName>
        <fullName evidence="9">OMP decarboxylase</fullName>
        <shortName evidence="9">OMPDCase</shortName>
        <shortName evidence="9">OMPdecase</shortName>
    </alternativeName>
</protein>
<evidence type="ECO:0000256" key="3">
    <source>
        <dbReference type="ARBA" id="ARBA00011738"/>
    </source>
</evidence>
<dbReference type="PROSITE" id="PS00156">
    <property type="entry name" value="OMPDECASE"/>
    <property type="match status" value="1"/>
</dbReference>
<evidence type="ECO:0000256" key="4">
    <source>
        <dbReference type="ARBA" id="ARBA00022793"/>
    </source>
</evidence>
<dbReference type="Gene3D" id="3.20.20.70">
    <property type="entry name" value="Aldolase class I"/>
    <property type="match status" value="1"/>
</dbReference>
<evidence type="ECO:0000256" key="7">
    <source>
        <dbReference type="ARBA" id="ARBA00049157"/>
    </source>
</evidence>
<evidence type="ECO:0000256" key="5">
    <source>
        <dbReference type="ARBA" id="ARBA00022975"/>
    </source>
</evidence>
<dbReference type="HAMAP" id="MF_01200_B">
    <property type="entry name" value="OMPdecase_type1_B"/>
    <property type="match status" value="1"/>
</dbReference>
<dbReference type="InterPro" id="IPR018089">
    <property type="entry name" value="OMPdecase_AS"/>
</dbReference>
<dbReference type="GO" id="GO:0006207">
    <property type="term" value="P:'de novo' pyrimidine nucleobase biosynthetic process"/>
    <property type="evidence" value="ECO:0007669"/>
    <property type="project" value="InterPro"/>
</dbReference>
<evidence type="ECO:0000256" key="6">
    <source>
        <dbReference type="ARBA" id="ARBA00023239"/>
    </source>
</evidence>
<dbReference type="InterPro" id="IPR047596">
    <property type="entry name" value="OMPdecase_bac"/>
</dbReference>
<dbReference type="InterPro" id="IPR013785">
    <property type="entry name" value="Aldolase_TIM"/>
</dbReference>
<dbReference type="InterPro" id="IPR011060">
    <property type="entry name" value="RibuloseP-bd_barrel"/>
</dbReference>
<evidence type="ECO:0000313" key="15">
    <source>
        <dbReference type="Proteomes" id="UP000254794"/>
    </source>
</evidence>
<organism evidence="14 15">
    <name type="scientific">Legionella busanensis</name>
    <dbReference type="NCBI Taxonomy" id="190655"/>
    <lineage>
        <taxon>Bacteria</taxon>
        <taxon>Pseudomonadati</taxon>
        <taxon>Pseudomonadota</taxon>
        <taxon>Gammaproteobacteria</taxon>
        <taxon>Legionellales</taxon>
        <taxon>Legionellaceae</taxon>
        <taxon>Legionella</taxon>
    </lineage>
</organism>
<dbReference type="GO" id="GO:0004590">
    <property type="term" value="F:orotidine-5'-phosphate decarboxylase activity"/>
    <property type="evidence" value="ECO:0007669"/>
    <property type="project" value="UniProtKB-UniRule"/>
</dbReference>
<dbReference type="OrthoDB" id="9806203at2"/>
<feature type="binding site" evidence="9 11">
    <location>
        <position position="180"/>
    </location>
    <ligand>
        <name>substrate</name>
    </ligand>
</feature>
<comment type="subunit">
    <text evidence="3 9">Homodimer.</text>
</comment>
<dbReference type="GO" id="GO:0005829">
    <property type="term" value="C:cytosol"/>
    <property type="evidence" value="ECO:0007669"/>
    <property type="project" value="TreeGrafter"/>
</dbReference>
<dbReference type="SUPFAM" id="SSF51366">
    <property type="entry name" value="Ribulose-phoshate binding barrel"/>
    <property type="match status" value="1"/>
</dbReference>
<evidence type="ECO:0000256" key="1">
    <source>
        <dbReference type="ARBA" id="ARBA00002356"/>
    </source>
</evidence>
<dbReference type="NCBIfam" id="NF001273">
    <property type="entry name" value="PRK00230.1"/>
    <property type="match status" value="1"/>
</dbReference>
<dbReference type="PANTHER" id="PTHR32119:SF2">
    <property type="entry name" value="OROTIDINE 5'-PHOSPHATE DECARBOXYLASE"/>
    <property type="match status" value="1"/>
</dbReference>
<dbReference type="Pfam" id="PF00215">
    <property type="entry name" value="OMPdecase"/>
    <property type="match status" value="1"/>
</dbReference>
<keyword evidence="5 9" id="KW-0665">Pyrimidine biosynthesis</keyword>
<feature type="binding site" evidence="9">
    <location>
        <begin position="59"/>
        <end position="68"/>
    </location>
    <ligand>
        <name>substrate</name>
    </ligand>
</feature>
<dbReference type="SMART" id="SM00934">
    <property type="entry name" value="OMPdecase"/>
    <property type="match status" value="1"/>
</dbReference>
<dbReference type="InterPro" id="IPR001754">
    <property type="entry name" value="OMPdeCOase_dom"/>
</dbReference>
<dbReference type="NCBIfam" id="TIGR01740">
    <property type="entry name" value="pyrF"/>
    <property type="match status" value="1"/>
</dbReference>
<feature type="active site" description="For OMPdecase activity" evidence="10">
    <location>
        <position position="59"/>
    </location>
</feature>
<gene>
    <name evidence="9 14" type="primary">pyrF</name>
    <name evidence="14" type="ORF">NCTC13316_01454</name>
</gene>
<feature type="binding site" evidence="9 11">
    <location>
        <position position="119"/>
    </location>
    <ligand>
        <name>substrate</name>
    </ligand>
</feature>
<dbReference type="PANTHER" id="PTHR32119">
    <property type="entry name" value="OROTIDINE 5'-PHOSPHATE DECARBOXYLASE"/>
    <property type="match status" value="1"/>
</dbReference>
<dbReference type="InterPro" id="IPR014732">
    <property type="entry name" value="OMPdecase"/>
</dbReference>
<evidence type="ECO:0000256" key="2">
    <source>
        <dbReference type="ARBA" id="ARBA00004861"/>
    </source>
</evidence>
<feature type="binding site" evidence="9 11">
    <location>
        <position position="32"/>
    </location>
    <ligand>
        <name>substrate</name>
    </ligand>
</feature>
<feature type="binding site" evidence="9 11">
    <location>
        <position position="210"/>
    </location>
    <ligand>
        <name>substrate</name>
    </ligand>
</feature>
<feature type="active site" description="For OMPdecase activity" evidence="10">
    <location>
        <position position="64"/>
    </location>
</feature>
<feature type="active site" description="For OMPdecase activity" evidence="10">
    <location>
        <position position="61"/>
    </location>
</feature>
<reference evidence="14 15" key="1">
    <citation type="submission" date="2018-06" db="EMBL/GenBank/DDBJ databases">
        <authorList>
            <consortium name="Pathogen Informatics"/>
            <person name="Doyle S."/>
        </authorList>
    </citation>
    <scope>NUCLEOTIDE SEQUENCE [LARGE SCALE GENOMIC DNA]</scope>
    <source>
        <strain evidence="14 15">NCTC13316</strain>
    </source>
</reference>
<evidence type="ECO:0000256" key="8">
    <source>
        <dbReference type="ARBA" id="ARBA00061012"/>
    </source>
</evidence>
<feature type="binding site" evidence="9 11">
    <location>
        <position position="10"/>
    </location>
    <ligand>
        <name>substrate</name>
    </ligand>
</feature>
<evidence type="ECO:0000256" key="12">
    <source>
        <dbReference type="RuleBase" id="RU000512"/>
    </source>
</evidence>
<dbReference type="FunFam" id="3.20.20.70:FF:000015">
    <property type="entry name" value="Orotidine 5'-phosphate decarboxylase"/>
    <property type="match status" value="1"/>
</dbReference>
<evidence type="ECO:0000256" key="11">
    <source>
        <dbReference type="PIRSR" id="PIRSR614732-2"/>
    </source>
</evidence>
<sequence>MNPRIIVALDFSNQNDALSLINELNPKECALKIGSEMFTLFGPDFVRTLVNKNYNVFLDLKFHDIPNTVAHACKAAAELGVWMINVHTSGGLKMMQAAREALTNFGPHKPLLIGVTVLTSMASQELLTIGVNSSLEEQISLQTKLAEQAGLDGVVCSAHEVQLVKSLCGQSFLTITPGIRLLTDNSNDQVRIMSPKEALDLGSDYLVIGRPITQAKNPQAVVNSIISTITNLPT</sequence>
<dbReference type="Proteomes" id="UP000254794">
    <property type="component" value="Unassembled WGS sequence"/>
</dbReference>
<evidence type="ECO:0000256" key="9">
    <source>
        <dbReference type="HAMAP-Rule" id="MF_01200"/>
    </source>
</evidence>
<dbReference type="GO" id="GO:0044205">
    <property type="term" value="P:'de novo' UMP biosynthetic process"/>
    <property type="evidence" value="ECO:0007669"/>
    <property type="project" value="UniProtKB-UniRule"/>
</dbReference>
<keyword evidence="4 9" id="KW-0210">Decarboxylase</keyword>
<comment type="pathway">
    <text evidence="2 9 12">Pyrimidine metabolism; UMP biosynthesis via de novo pathway; UMP from orotate: step 2/2.</text>
</comment>
<feature type="active site" description="Proton donor" evidence="9">
    <location>
        <position position="61"/>
    </location>
</feature>